<dbReference type="EMBL" id="FNEM01000003">
    <property type="protein sequence ID" value="SDI76693.1"/>
    <property type="molecule type" value="Genomic_DNA"/>
</dbReference>
<keyword evidence="4" id="KW-1185">Reference proteome</keyword>
<dbReference type="InterPro" id="IPR029069">
    <property type="entry name" value="HotDog_dom_sf"/>
</dbReference>
<dbReference type="CDD" id="cd00586">
    <property type="entry name" value="4HBT"/>
    <property type="match status" value="1"/>
</dbReference>
<dbReference type="OrthoDB" id="9800856at2"/>
<dbReference type="GO" id="GO:0047617">
    <property type="term" value="F:fatty acyl-CoA hydrolase activity"/>
    <property type="evidence" value="ECO:0007669"/>
    <property type="project" value="TreeGrafter"/>
</dbReference>
<dbReference type="PIRSF" id="PIRSF003230">
    <property type="entry name" value="YbgC"/>
    <property type="match status" value="1"/>
</dbReference>
<proteinExistence type="inferred from homology"/>
<dbReference type="Pfam" id="PF13279">
    <property type="entry name" value="4HBT_2"/>
    <property type="match status" value="1"/>
</dbReference>
<dbReference type="InterPro" id="IPR006684">
    <property type="entry name" value="YbgC/YbaW"/>
</dbReference>
<comment type="similarity">
    <text evidence="1">Belongs to the 4-hydroxybenzoyl-CoA thioesterase family.</text>
</comment>
<accession>A0A1G8N9A3</accession>
<keyword evidence="2 3" id="KW-0378">Hydrolase</keyword>
<evidence type="ECO:0000313" key="3">
    <source>
        <dbReference type="EMBL" id="SDI76693.1"/>
    </source>
</evidence>
<sequence>MAVIVSASVEVKVPFHDCDPMGITWHGNYLRYFELARCALLDKLDYNYRQMEASGYRWPIIDVKIRYPQPTEFEQQLRVYAELIEWEQRLRIRYRVCDADSGRRLVKGETVQVAVNGATGEMCLASPQILKQRLLPWLDA</sequence>
<gene>
    <name evidence="3" type="ORF">SAMN04488540_10355</name>
</gene>
<dbReference type="RefSeq" id="WP_090362802.1">
    <property type="nucleotide sequence ID" value="NZ_FNEM01000003.1"/>
</dbReference>
<organism evidence="3 4">
    <name type="scientific">Ferrimonas sediminum</name>
    <dbReference type="NCBI Taxonomy" id="718193"/>
    <lineage>
        <taxon>Bacteria</taxon>
        <taxon>Pseudomonadati</taxon>
        <taxon>Pseudomonadota</taxon>
        <taxon>Gammaproteobacteria</taxon>
        <taxon>Alteromonadales</taxon>
        <taxon>Ferrimonadaceae</taxon>
        <taxon>Ferrimonas</taxon>
    </lineage>
</organism>
<dbReference type="Proteomes" id="UP000199527">
    <property type="component" value="Unassembled WGS sequence"/>
</dbReference>
<protein>
    <submittedName>
        <fullName evidence="3">Acyl-CoA thioester hydrolase</fullName>
    </submittedName>
</protein>
<dbReference type="PANTHER" id="PTHR31793">
    <property type="entry name" value="4-HYDROXYBENZOYL-COA THIOESTERASE FAMILY MEMBER"/>
    <property type="match status" value="1"/>
</dbReference>
<evidence type="ECO:0000313" key="4">
    <source>
        <dbReference type="Proteomes" id="UP000199527"/>
    </source>
</evidence>
<dbReference type="AlphaFoldDB" id="A0A1G8N9A3"/>
<dbReference type="PANTHER" id="PTHR31793:SF27">
    <property type="entry name" value="NOVEL THIOESTERASE SUPERFAMILY DOMAIN AND SAPOSIN A-TYPE DOMAIN CONTAINING PROTEIN (0610012H03RIK)"/>
    <property type="match status" value="1"/>
</dbReference>
<evidence type="ECO:0000256" key="1">
    <source>
        <dbReference type="ARBA" id="ARBA00005953"/>
    </source>
</evidence>
<reference evidence="4" key="1">
    <citation type="submission" date="2016-10" db="EMBL/GenBank/DDBJ databases">
        <authorList>
            <person name="Varghese N."/>
            <person name="Submissions S."/>
        </authorList>
    </citation>
    <scope>NUCLEOTIDE SEQUENCE [LARGE SCALE GENOMIC DNA]</scope>
    <source>
        <strain evidence="4">DSM 23317</strain>
    </source>
</reference>
<dbReference type="SUPFAM" id="SSF54637">
    <property type="entry name" value="Thioesterase/thiol ester dehydrase-isomerase"/>
    <property type="match status" value="1"/>
</dbReference>
<dbReference type="InterPro" id="IPR050563">
    <property type="entry name" value="4-hydroxybenzoyl-CoA_TE"/>
</dbReference>
<dbReference type="Gene3D" id="3.10.129.10">
    <property type="entry name" value="Hotdog Thioesterase"/>
    <property type="match status" value="1"/>
</dbReference>
<name>A0A1G8N9A3_9GAMM</name>
<evidence type="ECO:0000256" key="2">
    <source>
        <dbReference type="ARBA" id="ARBA00022801"/>
    </source>
</evidence>